<gene>
    <name evidence="1" type="ORF">MAGMO_1541</name>
</gene>
<dbReference type="AlphaFoldDB" id="A0A1S7LI09"/>
<accession>A0A1S7LI09</accession>
<sequence length="54" mass="6078">MKLSHVGMSIDEEDWQALMTHLRATLKHFKVPAKESADVIAFIASTKKDIVELP</sequence>
<reference evidence="1" key="1">
    <citation type="submission" date="2015-04" db="EMBL/GenBank/DDBJ databases">
        <authorList>
            <person name="Syromyatnikov M.Y."/>
            <person name="Popov V.N."/>
        </authorList>
    </citation>
    <scope>NUCLEOTIDE SEQUENCE</scope>
    <source>
        <strain evidence="1">MO-1</strain>
    </source>
</reference>
<protein>
    <submittedName>
        <fullName evidence="1">Globin</fullName>
    </submittedName>
</protein>
<dbReference type="GO" id="GO:0019825">
    <property type="term" value="F:oxygen binding"/>
    <property type="evidence" value="ECO:0007669"/>
    <property type="project" value="InterPro"/>
</dbReference>
<proteinExistence type="predicted"/>
<dbReference type="InterPro" id="IPR009050">
    <property type="entry name" value="Globin-like_sf"/>
</dbReference>
<dbReference type="GO" id="GO:0020037">
    <property type="term" value="F:heme binding"/>
    <property type="evidence" value="ECO:0007669"/>
    <property type="project" value="InterPro"/>
</dbReference>
<name>A0A1S7LI09_MAGMO</name>
<dbReference type="EMBL" id="LO017727">
    <property type="protein sequence ID" value="CRH05729.1"/>
    <property type="molecule type" value="Genomic_DNA"/>
</dbReference>
<dbReference type="Gene3D" id="1.10.490.10">
    <property type="entry name" value="Globins"/>
    <property type="match status" value="1"/>
</dbReference>
<organism evidence="1">
    <name type="scientific">Magnetococcus massalia (strain MO-1)</name>
    <dbReference type="NCBI Taxonomy" id="451514"/>
    <lineage>
        <taxon>Bacteria</taxon>
        <taxon>Pseudomonadati</taxon>
        <taxon>Pseudomonadota</taxon>
        <taxon>Magnetococcia</taxon>
        <taxon>Magnetococcales</taxon>
        <taxon>Magnetococcaceae</taxon>
        <taxon>Magnetococcus</taxon>
    </lineage>
</organism>
<dbReference type="InterPro" id="IPR012292">
    <property type="entry name" value="Globin/Proto"/>
</dbReference>
<evidence type="ECO:0000313" key="1">
    <source>
        <dbReference type="EMBL" id="CRH05729.1"/>
    </source>
</evidence>
<dbReference type="SUPFAM" id="SSF46458">
    <property type="entry name" value="Globin-like"/>
    <property type="match status" value="1"/>
</dbReference>